<dbReference type="InterPro" id="IPR036942">
    <property type="entry name" value="Beta-barrel_TonB_sf"/>
</dbReference>
<evidence type="ECO:0000256" key="5">
    <source>
        <dbReference type="ARBA" id="ARBA00023077"/>
    </source>
</evidence>
<organism evidence="14 15">
    <name type="scientific">Hyphococcus lacteus</name>
    <dbReference type="NCBI Taxonomy" id="3143536"/>
    <lineage>
        <taxon>Bacteria</taxon>
        <taxon>Pseudomonadati</taxon>
        <taxon>Pseudomonadota</taxon>
        <taxon>Alphaproteobacteria</taxon>
        <taxon>Parvularculales</taxon>
        <taxon>Parvularculaceae</taxon>
        <taxon>Hyphococcus</taxon>
    </lineage>
</organism>
<dbReference type="Pfam" id="PF00593">
    <property type="entry name" value="TonB_dep_Rec_b-barrel"/>
    <property type="match status" value="1"/>
</dbReference>
<evidence type="ECO:0000256" key="10">
    <source>
        <dbReference type="SAM" id="MobiDB-lite"/>
    </source>
</evidence>
<keyword evidence="11" id="KW-0732">Signal</keyword>
<evidence type="ECO:0000256" key="6">
    <source>
        <dbReference type="ARBA" id="ARBA00023136"/>
    </source>
</evidence>
<evidence type="ECO:0000313" key="15">
    <source>
        <dbReference type="Proteomes" id="UP001560685"/>
    </source>
</evidence>
<evidence type="ECO:0000256" key="2">
    <source>
        <dbReference type="ARBA" id="ARBA00022448"/>
    </source>
</evidence>
<evidence type="ECO:0000259" key="12">
    <source>
        <dbReference type="Pfam" id="PF00593"/>
    </source>
</evidence>
<dbReference type="SUPFAM" id="SSF56935">
    <property type="entry name" value="Porins"/>
    <property type="match status" value="1"/>
</dbReference>
<sequence>MKRNLLATTACLTACTTFLFNTNAFAQTNGGENSRDDDEIIVTGTPIAHPEHESIIAASVLTEADLASRGEASIGELIRREPGVSSSFFGPAASRPIIRGLGGDRVSVLDAGIGSIDASSVSDDHAVAVEPATAERIEIVRGAAALFFGSSAAGGVVNVFDGRIPSEVPEDGIDGALRTSYGTVDDSIEAAGGFDVLLGKFGDTALVFHGDGFYRKTEDYSIPGFAESEAFRALEEAEHDDHDDEHDHEDEAHHDHDEHEEEEAFGVVDNSSIVTKGGSVGASLIFDDGFFGISGKTTKSNYGIPGGGHHHEEEHEDDDHDDDHGDEEHEHEHAHGEEDVRIALEQQRFDVRGELNKPFFIVDTTKVRFGYADYVHRELEGDEIGTEFNNTGYQARVEFLEKEFGNFRGATGFQYKHRNFDAVGAEAFTPPNITNQFGIFTVREYETGPLHLQVAGRYEHTSTKAETVGLDRTFDALSVSAGIGFEPNDNLFFGINGLRTERAPAPEELFSDGAHLATNAYEVGNSDLGIETATGVESTVHGELGRVSVTINGFYTSYDDFVALIATGAEEDELPVFEFTARDAVFKGFESQIEADLFTIGGFDVSSSAQVDYVRAKFKNDGGDVPRIPPLRSILGLEANSDYVDLRGEVELAAKQNRISAAELPTDGYSLVNFAMTWRPGGEGHGLSVQLRADNVTNEEARLHTSFLKDVATLPGRNFKISLRGAF</sequence>
<dbReference type="RefSeq" id="WP_369314175.1">
    <property type="nucleotide sequence ID" value="NZ_JBEHZE010000001.1"/>
</dbReference>
<dbReference type="EMBL" id="JBEHZE010000001">
    <property type="protein sequence ID" value="MEX6634186.1"/>
    <property type="molecule type" value="Genomic_DNA"/>
</dbReference>
<evidence type="ECO:0000256" key="4">
    <source>
        <dbReference type="ARBA" id="ARBA00022692"/>
    </source>
</evidence>
<name>A0ABV3Z9V8_9PROT</name>
<keyword evidence="4 8" id="KW-0812">Transmembrane</keyword>
<evidence type="ECO:0000313" key="14">
    <source>
        <dbReference type="EMBL" id="MEX6634186.1"/>
    </source>
</evidence>
<comment type="similarity">
    <text evidence="8 9">Belongs to the TonB-dependent receptor family.</text>
</comment>
<evidence type="ECO:0000256" key="11">
    <source>
        <dbReference type="SAM" id="SignalP"/>
    </source>
</evidence>
<evidence type="ECO:0000256" key="9">
    <source>
        <dbReference type="RuleBase" id="RU003357"/>
    </source>
</evidence>
<keyword evidence="2 8" id="KW-0813">Transport</keyword>
<keyword evidence="15" id="KW-1185">Reference proteome</keyword>
<dbReference type="InterPro" id="IPR000531">
    <property type="entry name" value="Beta-barrel_TonB"/>
</dbReference>
<evidence type="ECO:0000256" key="8">
    <source>
        <dbReference type="PROSITE-ProRule" id="PRU01360"/>
    </source>
</evidence>
<dbReference type="Gene3D" id="2.170.130.10">
    <property type="entry name" value="TonB-dependent receptor, plug domain"/>
    <property type="match status" value="1"/>
</dbReference>
<reference evidence="14 15" key="1">
    <citation type="submission" date="2024-05" db="EMBL/GenBank/DDBJ databases">
        <title>Three bacterial strains, DH-69, EH-24, and ECK-19 isolated from coastal sediments.</title>
        <authorList>
            <person name="Ye Y.-Q."/>
            <person name="Du Z.-J."/>
        </authorList>
    </citation>
    <scope>NUCLEOTIDE SEQUENCE [LARGE SCALE GENOMIC DNA]</scope>
    <source>
        <strain evidence="14 15">ECK-19</strain>
    </source>
</reference>
<keyword evidence="5 9" id="KW-0798">TonB box</keyword>
<feature type="region of interest" description="Disordered" evidence="10">
    <location>
        <begin position="236"/>
        <end position="269"/>
    </location>
</feature>
<gene>
    <name evidence="14" type="ORF">ABFZ84_11585</name>
</gene>
<dbReference type="InterPro" id="IPR012910">
    <property type="entry name" value="Plug_dom"/>
</dbReference>
<evidence type="ECO:0000256" key="7">
    <source>
        <dbReference type="ARBA" id="ARBA00023237"/>
    </source>
</evidence>
<keyword evidence="6 8" id="KW-0472">Membrane</keyword>
<evidence type="ECO:0000256" key="3">
    <source>
        <dbReference type="ARBA" id="ARBA00022452"/>
    </source>
</evidence>
<proteinExistence type="inferred from homology"/>
<dbReference type="PROSITE" id="PS52016">
    <property type="entry name" value="TONB_DEPENDENT_REC_3"/>
    <property type="match status" value="1"/>
</dbReference>
<dbReference type="Gene3D" id="2.40.170.20">
    <property type="entry name" value="TonB-dependent receptor, beta-barrel domain"/>
    <property type="match status" value="1"/>
</dbReference>
<feature type="domain" description="TonB-dependent receptor-like beta-barrel" evidence="12">
    <location>
        <begin position="339"/>
        <end position="696"/>
    </location>
</feature>
<evidence type="ECO:0000259" key="13">
    <source>
        <dbReference type="Pfam" id="PF07715"/>
    </source>
</evidence>
<dbReference type="Proteomes" id="UP001560685">
    <property type="component" value="Unassembled WGS sequence"/>
</dbReference>
<dbReference type="PANTHER" id="PTHR30069">
    <property type="entry name" value="TONB-DEPENDENT OUTER MEMBRANE RECEPTOR"/>
    <property type="match status" value="1"/>
</dbReference>
<comment type="caution">
    <text evidence="14">The sequence shown here is derived from an EMBL/GenBank/DDBJ whole genome shotgun (WGS) entry which is preliminary data.</text>
</comment>
<comment type="subcellular location">
    <subcellularLocation>
        <location evidence="1 8">Cell outer membrane</location>
        <topology evidence="1 8">Multi-pass membrane protein</topology>
    </subcellularLocation>
</comment>
<dbReference type="InterPro" id="IPR039426">
    <property type="entry name" value="TonB-dep_rcpt-like"/>
</dbReference>
<dbReference type="InterPro" id="IPR037066">
    <property type="entry name" value="Plug_dom_sf"/>
</dbReference>
<evidence type="ECO:0000256" key="1">
    <source>
        <dbReference type="ARBA" id="ARBA00004571"/>
    </source>
</evidence>
<feature type="signal peptide" evidence="11">
    <location>
        <begin position="1"/>
        <end position="26"/>
    </location>
</feature>
<accession>A0ABV3Z9V8</accession>
<keyword evidence="3 8" id="KW-1134">Transmembrane beta strand</keyword>
<dbReference type="Pfam" id="PF07715">
    <property type="entry name" value="Plug"/>
    <property type="match status" value="1"/>
</dbReference>
<feature type="region of interest" description="Disordered" evidence="10">
    <location>
        <begin position="301"/>
        <end position="339"/>
    </location>
</feature>
<keyword evidence="14" id="KW-0675">Receptor</keyword>
<protein>
    <submittedName>
        <fullName evidence="14">TonB-dependent receptor</fullName>
    </submittedName>
</protein>
<feature type="domain" description="TonB-dependent receptor plug" evidence="13">
    <location>
        <begin position="54"/>
        <end position="156"/>
    </location>
</feature>
<keyword evidence="7 8" id="KW-0998">Cell outer membrane</keyword>
<feature type="compositionally biased region" description="Basic and acidic residues" evidence="10">
    <location>
        <begin position="322"/>
        <end position="339"/>
    </location>
</feature>
<dbReference type="PANTHER" id="PTHR30069:SF40">
    <property type="entry name" value="TONB-DEPENDENT RECEPTOR NMB0964-RELATED"/>
    <property type="match status" value="1"/>
</dbReference>
<feature type="chain" id="PRO_5046750738" evidence="11">
    <location>
        <begin position="27"/>
        <end position="727"/>
    </location>
</feature>